<accession>A0A161TS69</accession>
<name>A0A161TS69_9BACL</name>
<proteinExistence type="predicted"/>
<dbReference type="Pfam" id="PF09234">
    <property type="entry name" value="DUF1963"/>
    <property type="match status" value="1"/>
</dbReference>
<dbReference type="OrthoDB" id="8856529at2"/>
<sequence>MNTKEYLEKRLASYEIEDEFNADDLLPLVQKAIGMIKTKKECEVGFSKFGGEPDLPLGTSFPVHNGAPLTFLCQINLGELNSFEAADSLPNDGVLSFFFEAIDLPFVESKSEYSSWKVFYFKDNEQLVRTQYPPYEREDDIEYGPLPEFNIQFKEILTLPEEPDDLELDEAAAEMYWDFSYSLPMSLHHTVEELEERDDDSDDGLPYHYLLGYPIAVQESPIEEVTYTHSNVTRTPVNELDYTLLLQLDYDEELDYIWGDVGKVYFIIKKEDLKIGNFNEVLVTWQCH</sequence>
<reference evidence="2" key="1">
    <citation type="submission" date="2016-01" db="EMBL/GenBank/DDBJ databases">
        <title>Draft genome of Chromobacterium sp. F49.</title>
        <authorList>
            <person name="Hong K.W."/>
        </authorList>
    </citation>
    <scope>NUCLEOTIDE SEQUENCE [LARGE SCALE GENOMIC DNA]</scope>
    <source>
        <strain evidence="2">P7IIIA</strain>
    </source>
</reference>
<dbReference type="PANTHER" id="PTHR36436">
    <property type="entry name" value="SLL5081 PROTEIN"/>
    <property type="match status" value="1"/>
</dbReference>
<evidence type="ECO:0008006" key="3">
    <source>
        <dbReference type="Google" id="ProtNLM"/>
    </source>
</evidence>
<organism evidence="1 2">
    <name type="scientific">Fictibacillus phosphorivorans</name>
    <dbReference type="NCBI Taxonomy" id="1221500"/>
    <lineage>
        <taxon>Bacteria</taxon>
        <taxon>Bacillati</taxon>
        <taxon>Bacillota</taxon>
        <taxon>Bacilli</taxon>
        <taxon>Bacillales</taxon>
        <taxon>Fictibacillaceae</taxon>
        <taxon>Fictibacillus</taxon>
    </lineage>
</organism>
<dbReference type="PANTHER" id="PTHR36436:SF6">
    <property type="entry name" value="SLL5081 PROTEIN"/>
    <property type="match status" value="1"/>
</dbReference>
<evidence type="ECO:0000313" key="2">
    <source>
        <dbReference type="Proteomes" id="UP000076567"/>
    </source>
</evidence>
<dbReference type="Proteomes" id="UP000076567">
    <property type="component" value="Unassembled WGS sequence"/>
</dbReference>
<comment type="caution">
    <text evidence="1">The sequence shown here is derived from an EMBL/GenBank/DDBJ whole genome shotgun (WGS) entry which is preliminary data.</text>
</comment>
<evidence type="ECO:0000313" key="1">
    <source>
        <dbReference type="EMBL" id="KZE69281.1"/>
    </source>
</evidence>
<dbReference type="AlphaFoldDB" id="A0A161TS69"/>
<keyword evidence="2" id="KW-1185">Reference proteome</keyword>
<dbReference type="EMBL" id="LRFC01000001">
    <property type="protein sequence ID" value="KZE69281.1"/>
    <property type="molecule type" value="Genomic_DNA"/>
</dbReference>
<protein>
    <recommendedName>
        <fullName evidence="3">DUF1963 domain-containing protein</fullName>
    </recommendedName>
</protein>
<dbReference type="SUPFAM" id="SSF103032">
    <property type="entry name" value="Hypothetical protein YwqG"/>
    <property type="match status" value="1"/>
</dbReference>
<dbReference type="InterPro" id="IPR035948">
    <property type="entry name" value="YwqG-like_sf"/>
</dbReference>
<gene>
    <name evidence="1" type="ORF">AWM68_03160</name>
</gene>
<dbReference type="InterPro" id="IPR015315">
    <property type="entry name" value="DUF1963"/>
</dbReference>
<dbReference type="RefSeq" id="WP_066236751.1">
    <property type="nucleotide sequence ID" value="NZ_LRFC01000001.1"/>
</dbReference>
<dbReference type="Gene3D" id="2.30.320.10">
    <property type="entry name" value="YwqG-like"/>
    <property type="match status" value="1"/>
</dbReference>